<dbReference type="InterPro" id="IPR018707">
    <property type="entry name" value="LpxR"/>
</dbReference>
<dbReference type="RefSeq" id="WP_151118802.1">
    <property type="nucleotide sequence ID" value="NZ_CP042582.1"/>
</dbReference>
<feature type="signal peptide" evidence="1">
    <location>
        <begin position="1"/>
        <end position="27"/>
    </location>
</feature>
<dbReference type="OrthoDB" id="9776275at2"/>
<dbReference type="Gene3D" id="2.40.128.140">
    <property type="entry name" value="Outer membrane protein"/>
    <property type="match status" value="1"/>
</dbReference>
<dbReference type="KEGG" id="hadh:FRZ61_33630"/>
<evidence type="ECO:0000313" key="2">
    <source>
        <dbReference type="EMBL" id="QEX23425.1"/>
    </source>
</evidence>
<dbReference type="Proteomes" id="UP000325797">
    <property type="component" value="Chromosome"/>
</dbReference>
<reference evidence="2 3" key="1">
    <citation type="submission" date="2019-08" db="EMBL/GenBank/DDBJ databases">
        <title>Hyperibacter terrae gen. nov., sp. nov. and Hyperibacter viscosus sp. nov., two new members in the family Rhodospirillaceae isolated from the rhizosphere of Hypericum perforatum.</title>
        <authorList>
            <person name="Noviana Z."/>
        </authorList>
    </citation>
    <scope>NUCLEOTIDE SEQUENCE [LARGE SCALE GENOMIC DNA]</scope>
    <source>
        <strain evidence="2 3">R5959</strain>
    </source>
</reference>
<feature type="chain" id="PRO_5023803167" evidence="1">
    <location>
        <begin position="28"/>
        <end position="333"/>
    </location>
</feature>
<proteinExistence type="predicted"/>
<accession>A0A5J6N346</accession>
<gene>
    <name evidence="2" type="ORF">FRZ61_33630</name>
</gene>
<evidence type="ECO:0000313" key="3">
    <source>
        <dbReference type="Proteomes" id="UP000325797"/>
    </source>
</evidence>
<evidence type="ECO:0000256" key="1">
    <source>
        <dbReference type="SAM" id="SignalP"/>
    </source>
</evidence>
<organism evidence="2 3">
    <name type="scientific">Hypericibacter adhaerens</name>
    <dbReference type="NCBI Taxonomy" id="2602016"/>
    <lineage>
        <taxon>Bacteria</taxon>
        <taxon>Pseudomonadati</taxon>
        <taxon>Pseudomonadota</taxon>
        <taxon>Alphaproteobacteria</taxon>
        <taxon>Rhodospirillales</taxon>
        <taxon>Dongiaceae</taxon>
        <taxon>Hypericibacter</taxon>
    </lineage>
</organism>
<dbReference type="EMBL" id="CP042582">
    <property type="protein sequence ID" value="QEX23425.1"/>
    <property type="molecule type" value="Genomic_DNA"/>
</dbReference>
<dbReference type="InterPro" id="IPR037107">
    <property type="entry name" value="Put_OMP_sf"/>
</dbReference>
<dbReference type="AlphaFoldDB" id="A0A5J6N346"/>
<dbReference type="Pfam" id="PF09982">
    <property type="entry name" value="LpxR"/>
    <property type="match status" value="1"/>
</dbReference>
<protein>
    <submittedName>
        <fullName evidence="2">Membrane protein</fullName>
    </submittedName>
</protein>
<keyword evidence="1" id="KW-0732">Signal</keyword>
<sequence>MDRYRSSLVACLYGALMAITAVPAVRAKDSEFGTLNLVIENDSFAGHDRDYTNGILASWTTGPDQTPSWARAVARWLPFFSEEGTVRASYGLGQSMFTPNDLSLEDPPGDDHPYAGWLYGSIGLFSETPTHLDQLQLQLGVVGPAALARQAQTLVHEAIGSTKPRGWDHQLDNEPGIVITYQRSWRLPIADDIMGLALDATPHLGAALGNVFTYANGGATLRLGWNMPDDYGPPRIEPGLPASGYFVPQADFGWYLFAGVEGRAVGRNIFLDGNSFQDSPSVEKNVLVGDAQVGIALVFRTVRLAYTYVFRTPEFKGQDDADKFGALSLSARF</sequence>
<keyword evidence="3" id="KW-1185">Reference proteome</keyword>
<name>A0A5J6N346_9PROT</name>